<dbReference type="InterPro" id="IPR046341">
    <property type="entry name" value="SET_dom_sf"/>
</dbReference>
<evidence type="ECO:0000259" key="9">
    <source>
        <dbReference type="PROSITE" id="PS51215"/>
    </source>
</evidence>
<dbReference type="GO" id="GO:0005829">
    <property type="term" value="C:cytosol"/>
    <property type="evidence" value="ECO:0007669"/>
    <property type="project" value="TreeGrafter"/>
</dbReference>
<keyword evidence="11" id="KW-1185">Reference proteome</keyword>
<dbReference type="Proteomes" id="UP000554235">
    <property type="component" value="Unassembled WGS sequence"/>
</dbReference>
<proteinExistence type="predicted"/>
<evidence type="ECO:0000313" key="10">
    <source>
        <dbReference type="EMBL" id="KAF4465620.1"/>
    </source>
</evidence>
<dbReference type="PROSITE" id="PS51215">
    <property type="entry name" value="AWS"/>
    <property type="match status" value="1"/>
</dbReference>
<keyword evidence="6" id="KW-0175">Coiled coil</keyword>
<comment type="subcellular location">
    <subcellularLocation>
        <location evidence="1">Nucleus</location>
    </subcellularLocation>
</comment>
<dbReference type="SUPFAM" id="SSF82199">
    <property type="entry name" value="SET domain"/>
    <property type="match status" value="1"/>
</dbReference>
<feature type="region of interest" description="Disordered" evidence="7">
    <location>
        <begin position="294"/>
        <end position="376"/>
    </location>
</feature>
<dbReference type="GO" id="GO:0016504">
    <property type="term" value="F:peptidase activator activity"/>
    <property type="evidence" value="ECO:0007669"/>
    <property type="project" value="InterPro"/>
</dbReference>
<dbReference type="EMBL" id="JAADYS010001008">
    <property type="protein sequence ID" value="KAF4465620.1"/>
    <property type="molecule type" value="Genomic_DNA"/>
</dbReference>
<evidence type="ECO:0000259" key="8">
    <source>
        <dbReference type="PROSITE" id="PS50280"/>
    </source>
</evidence>
<feature type="domain" description="SET" evidence="8">
    <location>
        <begin position="446"/>
        <end position="571"/>
    </location>
</feature>
<dbReference type="AlphaFoldDB" id="A0A8H4LCA3"/>
<dbReference type="PANTHER" id="PTHR32170:SF3">
    <property type="entry name" value="PROTEASOME ACTIVATOR COMPLEX SUBUNIT 4"/>
    <property type="match status" value="1"/>
</dbReference>
<evidence type="ECO:0000256" key="6">
    <source>
        <dbReference type="SAM" id="Coils"/>
    </source>
</evidence>
<dbReference type="InterPro" id="IPR006560">
    <property type="entry name" value="AWS_dom"/>
</dbReference>
<dbReference type="GO" id="GO:0070628">
    <property type="term" value="F:proteasome binding"/>
    <property type="evidence" value="ECO:0007669"/>
    <property type="project" value="InterPro"/>
</dbReference>
<feature type="region of interest" description="Disordered" evidence="7">
    <location>
        <begin position="1"/>
        <end position="42"/>
    </location>
</feature>
<evidence type="ECO:0000256" key="1">
    <source>
        <dbReference type="ARBA" id="ARBA00004123"/>
    </source>
</evidence>
<dbReference type="GO" id="GO:0010499">
    <property type="term" value="P:proteasomal ubiquitin-independent protein catabolic process"/>
    <property type="evidence" value="ECO:0007669"/>
    <property type="project" value="TreeGrafter"/>
</dbReference>
<dbReference type="Gene3D" id="2.170.270.10">
    <property type="entry name" value="SET domain"/>
    <property type="match status" value="1"/>
</dbReference>
<gene>
    <name evidence="10" type="ORF">FALBO_7535</name>
</gene>
<comment type="caution">
    <text evidence="10">The sequence shown here is derived from an EMBL/GenBank/DDBJ whole genome shotgun (WGS) entry which is preliminary data.</text>
</comment>
<dbReference type="SMART" id="SM00317">
    <property type="entry name" value="SET"/>
    <property type="match status" value="1"/>
</dbReference>
<dbReference type="OrthoDB" id="17907at2759"/>
<dbReference type="GO" id="GO:0032259">
    <property type="term" value="P:methylation"/>
    <property type="evidence" value="ECO:0007669"/>
    <property type="project" value="UniProtKB-KW"/>
</dbReference>
<name>A0A8H4LCA3_9HYPO</name>
<feature type="coiled-coil region" evidence="6">
    <location>
        <begin position="233"/>
        <end position="277"/>
    </location>
</feature>
<dbReference type="GO" id="GO:0042054">
    <property type="term" value="F:histone methyltransferase activity"/>
    <property type="evidence" value="ECO:0007669"/>
    <property type="project" value="InterPro"/>
</dbReference>
<evidence type="ECO:0000256" key="4">
    <source>
        <dbReference type="ARBA" id="ARBA00022691"/>
    </source>
</evidence>
<evidence type="ECO:0000256" key="5">
    <source>
        <dbReference type="ARBA" id="ARBA00023242"/>
    </source>
</evidence>
<dbReference type="GO" id="GO:0000502">
    <property type="term" value="C:proteasome complex"/>
    <property type="evidence" value="ECO:0007669"/>
    <property type="project" value="UniProtKB-KW"/>
</dbReference>
<evidence type="ECO:0000256" key="3">
    <source>
        <dbReference type="ARBA" id="ARBA00022679"/>
    </source>
</evidence>
<reference evidence="10 11" key="1">
    <citation type="submission" date="2020-01" db="EMBL/GenBank/DDBJ databases">
        <title>Identification and distribution of gene clusters putatively required for synthesis of sphingolipid metabolism inhibitors in phylogenetically diverse species of the filamentous fungus Fusarium.</title>
        <authorList>
            <person name="Kim H.-S."/>
            <person name="Busman M."/>
            <person name="Brown D.W."/>
            <person name="Divon H."/>
            <person name="Uhlig S."/>
            <person name="Proctor R.H."/>
        </authorList>
    </citation>
    <scope>NUCLEOTIDE SEQUENCE [LARGE SCALE GENOMIC DNA]</scope>
    <source>
        <strain evidence="10 11">NRRL 20459</strain>
    </source>
</reference>
<accession>A0A8H4LCA3</accession>
<dbReference type="GO" id="GO:0005634">
    <property type="term" value="C:nucleus"/>
    <property type="evidence" value="ECO:0007669"/>
    <property type="project" value="UniProtKB-SubCell"/>
</dbReference>
<keyword evidence="10" id="KW-0647">Proteasome</keyword>
<feature type="domain" description="AWS" evidence="9">
    <location>
        <begin position="400"/>
        <end position="445"/>
    </location>
</feature>
<dbReference type="InterPro" id="IPR035309">
    <property type="entry name" value="PSME4"/>
</dbReference>
<evidence type="ECO:0000256" key="7">
    <source>
        <dbReference type="SAM" id="MobiDB-lite"/>
    </source>
</evidence>
<dbReference type="InterPro" id="IPR001214">
    <property type="entry name" value="SET_dom"/>
</dbReference>
<feature type="compositionally biased region" description="Polar residues" evidence="7">
    <location>
        <begin position="358"/>
        <end position="376"/>
    </location>
</feature>
<protein>
    <submittedName>
        <fullName evidence="10">Proteasome activator subunit 4</fullName>
    </submittedName>
</protein>
<dbReference type="PROSITE" id="PS50280">
    <property type="entry name" value="SET"/>
    <property type="match status" value="1"/>
</dbReference>
<evidence type="ECO:0000256" key="2">
    <source>
        <dbReference type="ARBA" id="ARBA00022603"/>
    </source>
</evidence>
<dbReference type="PANTHER" id="PTHR32170">
    <property type="entry name" value="PROTEASOME ACTIVATOR COMPLEX SUBUNIT 4"/>
    <property type="match status" value="1"/>
</dbReference>
<keyword evidence="3" id="KW-0808">Transferase</keyword>
<organism evidence="10 11">
    <name type="scientific">Fusarium albosuccineum</name>
    <dbReference type="NCBI Taxonomy" id="1237068"/>
    <lineage>
        <taxon>Eukaryota</taxon>
        <taxon>Fungi</taxon>
        <taxon>Dikarya</taxon>
        <taxon>Ascomycota</taxon>
        <taxon>Pezizomycotina</taxon>
        <taxon>Sordariomycetes</taxon>
        <taxon>Hypocreomycetidae</taxon>
        <taxon>Hypocreales</taxon>
        <taxon>Nectriaceae</taxon>
        <taxon>Fusarium</taxon>
        <taxon>Fusarium decemcellulare species complex</taxon>
    </lineage>
</organism>
<keyword evidence="2" id="KW-0489">Methyltransferase</keyword>
<keyword evidence="4" id="KW-0949">S-adenosyl-L-methionine</keyword>
<dbReference type="Pfam" id="PF00856">
    <property type="entry name" value="SET"/>
    <property type="match status" value="1"/>
</dbReference>
<keyword evidence="5" id="KW-0539">Nucleus</keyword>
<evidence type="ECO:0000313" key="11">
    <source>
        <dbReference type="Proteomes" id="UP000554235"/>
    </source>
</evidence>
<sequence length="1105" mass="124848">MSRKRRNEPGGPLRPRRRHKRDDTAYAPLDNTAPGSPETAPITKITAAAQDEQRLRAPPAAGQPAISVVLESSHGLTSDNPIILDSDDDANDRSANINLDTARVLPSGMGTSQTCNKISTPKPSAAIESQAEFAIRHSSTQIQTASANRRVRATAEQHRTNVGADGLAALAVHSVLPPPQGDTEELEDLTDMQNDFHIMQLTRDVCWKRNYIAMLKEDDEIMKGKETENKKRIDRYKSRIAERKEEIKEKEAQIAEYRDLIDKSKEENKQLKEQRASGAAVILQYRKTTERQERRIAGLQGNRNSTATVERKEEDVATAICGPRTTKPGIMNPPQDTNQQSAGRHHHRESPVAEPKPSTVSQPDLPPSSASTASKGQFRLTHNTVHESAKELLSKLPEKSGYGKCGCKVTCGDDCSNKSGMIACDSDTCGVPEGKCENRKRTEGEPSLKITRTGDCGYGLITTEDIKEGDHVGTYLGQIISAFEYDKRKEILLEEACRQGGGTEVSFYVMELPDGIYLDATHEGNIFRYANHSCDPNTSAFRWVKGNGQPEMRLLANRNIRKDEEITFHYDNAPFQKIIDVTSTGFTIEKSCRCYQRGYIAAFKIKGLRKVYPRPLLIKRAEAYQLLRRKHNASSRRKSELDKRLLLDLAESSLSLYADERRVAKPLVIPIILKKFRQAIATNDYDRIKGGIYTLFFTSLTRTLVKDWRFAPEAMRLYIKTAGIDKPSRQNLGILALKDITNLGKPFERIVIVDNALMNTIKPAGDVSAAIETRHQFILQRRNRVETSKSSLRLELTQRARGAHWEVATRCAIFAKNLCLQFHSLAPAKFVDFAANRTNDAYLDLRDRYLNAFTSVFAAVKIRAVYGHKYHNYLLKKEVGDRNKIQVAGKKGDTNFTHNFLESFKQPKDAPYMPLRFDLYDEVESALRNQLGRISNREWLSQYFDYLKQEPRDTSIGRFRVNYVYLLMYVFGLMHHGKTEVTLEDVRELTKEVLGDKHQHRATSEILGDLLAGSSDGPPEIRNRVWEHAAPLMLNILADDLTPDNLQYWLPCLHLILIHKDPRRSPEITNALGSFRLDMTSNAAFKESSKMQLLELIIAHSCWHF</sequence>